<feature type="domain" description="E3 ubiquitin-protein ligase DCST1-like C-terminal" evidence="7">
    <location>
        <begin position="663"/>
        <end position="704"/>
    </location>
</feature>
<organism evidence="8 9">
    <name type="scientific">Lottia gigantea</name>
    <name type="common">Giant owl limpet</name>
    <dbReference type="NCBI Taxonomy" id="225164"/>
    <lineage>
        <taxon>Eukaryota</taxon>
        <taxon>Metazoa</taxon>
        <taxon>Spiralia</taxon>
        <taxon>Lophotrochozoa</taxon>
        <taxon>Mollusca</taxon>
        <taxon>Gastropoda</taxon>
        <taxon>Patellogastropoda</taxon>
        <taxon>Lottioidea</taxon>
        <taxon>Lottiidae</taxon>
        <taxon>Lottia</taxon>
    </lineage>
</organism>
<feature type="transmembrane region" description="Helical" evidence="5">
    <location>
        <begin position="79"/>
        <end position="111"/>
    </location>
</feature>
<dbReference type="GeneID" id="20249452"/>
<feature type="transmembrane region" description="Helical" evidence="5">
    <location>
        <begin position="383"/>
        <end position="404"/>
    </location>
</feature>
<dbReference type="OMA" id="EHEVRFN"/>
<dbReference type="AlphaFoldDB" id="V4A403"/>
<comment type="subcellular location">
    <subcellularLocation>
        <location evidence="1">Membrane</location>
        <topology evidence="1">Multi-pass membrane protein</topology>
    </subcellularLocation>
</comment>
<dbReference type="PANTHER" id="PTHR21041:SF17">
    <property type="entry name" value="E3 UBIQUITIN-PROTEIN LIGASE DCST1"/>
    <property type="match status" value="1"/>
</dbReference>
<accession>V4A403</accession>
<keyword evidence="4 5" id="KW-0472">Membrane</keyword>
<dbReference type="CTD" id="20249452"/>
<evidence type="ECO:0000313" key="8">
    <source>
        <dbReference type="EMBL" id="ESO89720.1"/>
    </source>
</evidence>
<dbReference type="Pfam" id="PF07782">
    <property type="entry name" value="DC_STAMP"/>
    <property type="match status" value="1"/>
</dbReference>
<dbReference type="OrthoDB" id="5985669at2759"/>
<keyword evidence="9" id="KW-1185">Reference proteome</keyword>
<keyword evidence="2 5" id="KW-0812">Transmembrane</keyword>
<evidence type="ECO:0000259" key="7">
    <source>
        <dbReference type="Pfam" id="PF26037"/>
    </source>
</evidence>
<dbReference type="InterPro" id="IPR012858">
    <property type="entry name" value="DC_STAMP-like"/>
</dbReference>
<dbReference type="InterPro" id="IPR051856">
    <property type="entry name" value="CSR-E3_Ligase_Protein"/>
</dbReference>
<dbReference type="Proteomes" id="UP000030746">
    <property type="component" value="Unassembled WGS sequence"/>
</dbReference>
<dbReference type="InterPro" id="IPR058842">
    <property type="entry name" value="DCST1_C"/>
</dbReference>
<feature type="transmembrane region" description="Helical" evidence="5">
    <location>
        <begin position="562"/>
        <end position="580"/>
    </location>
</feature>
<keyword evidence="3 5" id="KW-1133">Transmembrane helix</keyword>
<dbReference type="KEGG" id="lgi:LOTGIDRAFT_234123"/>
<evidence type="ECO:0000256" key="1">
    <source>
        <dbReference type="ARBA" id="ARBA00004141"/>
    </source>
</evidence>
<feature type="transmembrane region" description="Helical" evidence="5">
    <location>
        <begin position="47"/>
        <end position="67"/>
    </location>
</feature>
<dbReference type="EMBL" id="KB202544">
    <property type="protein sequence ID" value="ESO89720.1"/>
    <property type="molecule type" value="Genomic_DNA"/>
</dbReference>
<evidence type="ECO:0000256" key="3">
    <source>
        <dbReference type="ARBA" id="ARBA00022989"/>
    </source>
</evidence>
<name>V4A403_LOTGI</name>
<proteinExistence type="predicted"/>
<evidence type="ECO:0000256" key="5">
    <source>
        <dbReference type="SAM" id="Phobius"/>
    </source>
</evidence>
<evidence type="ECO:0000259" key="6">
    <source>
        <dbReference type="Pfam" id="PF07782"/>
    </source>
</evidence>
<evidence type="ECO:0000313" key="9">
    <source>
        <dbReference type="Proteomes" id="UP000030746"/>
    </source>
</evidence>
<dbReference type="Pfam" id="PF26037">
    <property type="entry name" value="zf-RING_DCST1_C"/>
    <property type="match status" value="1"/>
</dbReference>
<gene>
    <name evidence="8" type="ORF">LOTGIDRAFT_234123</name>
</gene>
<reference evidence="8 9" key="1">
    <citation type="journal article" date="2013" name="Nature">
        <title>Insights into bilaterian evolution from three spiralian genomes.</title>
        <authorList>
            <person name="Simakov O."/>
            <person name="Marletaz F."/>
            <person name="Cho S.J."/>
            <person name="Edsinger-Gonzales E."/>
            <person name="Havlak P."/>
            <person name="Hellsten U."/>
            <person name="Kuo D.H."/>
            <person name="Larsson T."/>
            <person name="Lv J."/>
            <person name="Arendt D."/>
            <person name="Savage R."/>
            <person name="Osoegawa K."/>
            <person name="de Jong P."/>
            <person name="Grimwood J."/>
            <person name="Chapman J.A."/>
            <person name="Shapiro H."/>
            <person name="Aerts A."/>
            <person name="Otillar R.P."/>
            <person name="Terry A.Y."/>
            <person name="Boore J.L."/>
            <person name="Grigoriev I.V."/>
            <person name="Lindberg D.R."/>
            <person name="Seaver E.C."/>
            <person name="Weisblat D.A."/>
            <person name="Putnam N.H."/>
            <person name="Rokhsar D.S."/>
        </authorList>
    </citation>
    <scope>NUCLEOTIDE SEQUENCE [LARGE SCALE GENOMIC DNA]</scope>
</reference>
<dbReference type="HOGENOM" id="CLU_015030_1_1_1"/>
<feature type="domain" description="Dendritic cell-specific transmembrane protein-like" evidence="6">
    <location>
        <begin position="416"/>
        <end position="606"/>
    </location>
</feature>
<protein>
    <submittedName>
        <fullName evidence="8">Uncharacterized protein</fullName>
    </submittedName>
</protein>
<feature type="transmembrane region" description="Helical" evidence="5">
    <location>
        <begin position="474"/>
        <end position="498"/>
    </location>
</feature>
<dbReference type="GO" id="GO:0016020">
    <property type="term" value="C:membrane"/>
    <property type="evidence" value="ECO:0007669"/>
    <property type="project" value="UniProtKB-SubCell"/>
</dbReference>
<evidence type="ECO:0000256" key="2">
    <source>
        <dbReference type="ARBA" id="ARBA00022692"/>
    </source>
</evidence>
<feature type="transmembrane region" description="Helical" evidence="5">
    <location>
        <begin position="117"/>
        <end position="137"/>
    </location>
</feature>
<evidence type="ECO:0000256" key="4">
    <source>
        <dbReference type="ARBA" id="ARBA00023136"/>
    </source>
</evidence>
<dbReference type="RefSeq" id="XP_009059514.1">
    <property type="nucleotide sequence ID" value="XM_009061266.1"/>
</dbReference>
<sequence>MKSVKIDIDDGFSSGSSDSVPLITKKKKDDSMFVKFTQSAPEQHSKVKAVICFPIGCAVGVLFYYFVINPIDMEQDSKLATGTLLGFIITVGYGVSTQVRCIITLVLPIFFGQSGRSYVAAFALVYIIGGPVSNLIVNSSEMVRSLSCITQLMANHSGIKFDLRFKPMKGSLTELQEKGFVTKGVEKKFTKAFEPIEKELEDQAEVRGLKADNDKADSFTGNAVTRNELLEEKYKKNPGKTEDKKVERKWEKKLDYRCEDVFSQGVLRCRKWFANTYDKCMDELSVAGYLLCWPMKLDFFCELVNLLPGAFGLNCDSMKVVNPGVGETYMASKEMANELKSSMDVNLQYKMIETPMDLNYMTAEEVRKKTIYAFEKKKKVVKFLLLITQRLLAFTFILVFLSAYQYHKKYLSDFRHDNNYISGYFKRIDARRKADGKSFLLPLKKLEKKEVVYPTSCKLQKKEAGDLIKGTVTLFFRVFLSIIIVMLDHLLYTVLYIIGKNCKIDYKQTGSHHIDLKVYGEGFMGDIVRLFLSSFNQKHDIDQITSNAVCLPYPSKADKVKVTMIFSVYAGMWFLLYLQAYGLRLRRVIGGFFYRKREKRRTLYLYNDMLKKRKGFLKMMRHRVRKQVKAQVLKRNTSIVVSLKKEFPKLCCWLKLVSSSKDVCLICEDKEGSGYHKCTTPNCNFGYCGDCWEDIQEICYACMSKGDSDSSGSSSDSSNSDIE</sequence>
<dbReference type="PANTHER" id="PTHR21041">
    <property type="entry name" value="DENDRITIC CELL-SPECIFIC TRANSMEMBRANE PROTEIN"/>
    <property type="match status" value="1"/>
</dbReference>